<dbReference type="AlphaFoldDB" id="A0A438AM56"/>
<dbReference type="Proteomes" id="UP000285908">
    <property type="component" value="Unassembled WGS sequence"/>
</dbReference>
<proteinExistence type="predicted"/>
<dbReference type="OrthoDB" id="582835at2"/>
<feature type="domain" description="SnoaL-like" evidence="1">
    <location>
        <begin position="6"/>
        <end position="116"/>
    </location>
</feature>
<evidence type="ECO:0000259" key="1">
    <source>
        <dbReference type="Pfam" id="PF12680"/>
    </source>
</evidence>
<dbReference type="EMBL" id="RQXX01000001">
    <property type="protein sequence ID" value="RVV99921.1"/>
    <property type="molecule type" value="Genomic_DNA"/>
</dbReference>
<dbReference type="InterPro" id="IPR037401">
    <property type="entry name" value="SnoaL-like"/>
</dbReference>
<dbReference type="Gene3D" id="3.10.450.50">
    <property type="match status" value="1"/>
</dbReference>
<sequence length="132" mass="14864">MSRDLIRHYFKTFNEGDADGMAALVTEDVAHHVNQGEVRHGRDAFRRFLGETAEAYAERVESLVIFEGDKPGRYAAEFTINGVYKATQDGLPAARGQRYVLPVGSFFEVRGDGIARVSTHYNLIDWIEQVNL</sequence>
<dbReference type="SUPFAM" id="SSF54427">
    <property type="entry name" value="NTF2-like"/>
    <property type="match status" value="1"/>
</dbReference>
<evidence type="ECO:0000313" key="3">
    <source>
        <dbReference type="Proteomes" id="UP000285908"/>
    </source>
</evidence>
<dbReference type="InterPro" id="IPR032710">
    <property type="entry name" value="NTF2-like_dom_sf"/>
</dbReference>
<protein>
    <submittedName>
        <fullName evidence="2">Isopropylmalate/homocitrate/citramalate synthase</fullName>
    </submittedName>
</protein>
<accession>A0A438AM56</accession>
<evidence type="ECO:0000313" key="2">
    <source>
        <dbReference type="EMBL" id="RVV99921.1"/>
    </source>
</evidence>
<dbReference type="RefSeq" id="WP_127905364.1">
    <property type="nucleotide sequence ID" value="NZ_RQXX01000001.1"/>
</dbReference>
<gene>
    <name evidence="2" type="ORF">EKE94_04495</name>
</gene>
<name>A0A438AM56_9RHOB</name>
<organism evidence="2 3">
    <name type="scientific">Mesobaculum littorinae</name>
    <dbReference type="NCBI Taxonomy" id="2486419"/>
    <lineage>
        <taxon>Bacteria</taxon>
        <taxon>Pseudomonadati</taxon>
        <taxon>Pseudomonadota</taxon>
        <taxon>Alphaproteobacteria</taxon>
        <taxon>Rhodobacterales</taxon>
        <taxon>Roseobacteraceae</taxon>
        <taxon>Mesobaculum</taxon>
    </lineage>
</organism>
<reference evidence="2 3" key="1">
    <citation type="submission" date="2018-11" db="EMBL/GenBank/DDBJ databases">
        <title>Mesobaculum littorinae gen. nov., sp. nov., isolated from Littorina scabra that represents a novel genus of the order Rhodobacteraceae.</title>
        <authorList>
            <person name="Li F."/>
        </authorList>
    </citation>
    <scope>NUCLEOTIDE SEQUENCE [LARGE SCALE GENOMIC DNA]</scope>
    <source>
        <strain evidence="2 3">M0103</strain>
    </source>
</reference>
<dbReference type="Pfam" id="PF12680">
    <property type="entry name" value="SnoaL_2"/>
    <property type="match status" value="1"/>
</dbReference>
<comment type="caution">
    <text evidence="2">The sequence shown here is derived from an EMBL/GenBank/DDBJ whole genome shotgun (WGS) entry which is preliminary data.</text>
</comment>
<keyword evidence="3" id="KW-1185">Reference proteome</keyword>